<dbReference type="NCBIfam" id="TIGR03505">
    <property type="entry name" value="FimV_core"/>
    <property type="match status" value="1"/>
</dbReference>
<evidence type="ECO:0000256" key="3">
    <source>
        <dbReference type="SAM" id="Phobius"/>
    </source>
</evidence>
<evidence type="ECO:0000313" key="7">
    <source>
        <dbReference type="Proteomes" id="UP000604161"/>
    </source>
</evidence>
<gene>
    <name evidence="6" type="ORF">IF202_12715</name>
</gene>
<dbReference type="NCBIfam" id="TIGR03504">
    <property type="entry name" value="FimV_Cterm"/>
    <property type="match status" value="1"/>
</dbReference>
<feature type="coiled-coil region" evidence="1">
    <location>
        <begin position="317"/>
        <end position="393"/>
    </location>
</feature>
<dbReference type="InterPro" id="IPR020012">
    <property type="entry name" value="LysM_FimV"/>
</dbReference>
<protein>
    <submittedName>
        <fullName evidence="6">Pilus assembly protein FimV</fullName>
    </submittedName>
</protein>
<accession>A0ABR8P285</accession>
<feature type="region of interest" description="Disordered" evidence="2">
    <location>
        <begin position="536"/>
        <end position="624"/>
    </location>
</feature>
<feature type="compositionally biased region" description="Acidic residues" evidence="2">
    <location>
        <begin position="579"/>
        <end position="615"/>
    </location>
</feature>
<feature type="signal peptide" evidence="4">
    <location>
        <begin position="1"/>
        <end position="22"/>
    </location>
</feature>
<evidence type="ECO:0000256" key="1">
    <source>
        <dbReference type="SAM" id="Coils"/>
    </source>
</evidence>
<dbReference type="Gene3D" id="1.20.58.2200">
    <property type="match status" value="1"/>
</dbReference>
<keyword evidence="3" id="KW-0812">Transmembrane</keyword>
<keyword evidence="3" id="KW-0472">Membrane</keyword>
<evidence type="ECO:0000256" key="2">
    <source>
        <dbReference type="SAM" id="MobiDB-lite"/>
    </source>
</evidence>
<organism evidence="6 7">
    <name type="scientific">Marinomonas colpomeniae</name>
    <dbReference type="NCBI Taxonomy" id="2774408"/>
    <lineage>
        <taxon>Bacteria</taxon>
        <taxon>Pseudomonadati</taxon>
        <taxon>Pseudomonadota</taxon>
        <taxon>Gammaproteobacteria</taxon>
        <taxon>Oceanospirillales</taxon>
        <taxon>Oceanospirillaceae</taxon>
        <taxon>Marinomonas</taxon>
    </lineage>
</organism>
<keyword evidence="1" id="KW-0175">Coiled coil</keyword>
<keyword evidence="7" id="KW-1185">Reference proteome</keyword>
<name>A0ABR8P285_9GAMM</name>
<dbReference type="Pfam" id="PF25800">
    <property type="entry name" value="FimV_N"/>
    <property type="match status" value="1"/>
</dbReference>
<keyword evidence="3" id="KW-1133">Transmembrane helix</keyword>
<dbReference type="EMBL" id="JACYFC010000004">
    <property type="protein sequence ID" value="MBD5771909.1"/>
    <property type="molecule type" value="Genomic_DNA"/>
</dbReference>
<dbReference type="Proteomes" id="UP000604161">
    <property type="component" value="Unassembled WGS sequence"/>
</dbReference>
<proteinExistence type="predicted"/>
<comment type="caution">
    <text evidence="6">The sequence shown here is derived from an EMBL/GenBank/DDBJ whole genome shotgun (WGS) entry which is preliminary data.</text>
</comment>
<feature type="domain" description="FimV N-terminal" evidence="5">
    <location>
        <begin position="23"/>
        <end position="127"/>
    </location>
</feature>
<dbReference type="RefSeq" id="WP_191595301.1">
    <property type="nucleotide sequence ID" value="NZ_JACYFC010000004.1"/>
</dbReference>
<keyword evidence="4" id="KW-0732">Signal</keyword>
<feature type="chain" id="PRO_5047524432" evidence="4">
    <location>
        <begin position="23"/>
        <end position="742"/>
    </location>
</feature>
<feature type="compositionally biased region" description="Acidic residues" evidence="2">
    <location>
        <begin position="536"/>
        <end position="571"/>
    </location>
</feature>
<dbReference type="InterPro" id="IPR038440">
    <property type="entry name" value="FimV_C_sf"/>
</dbReference>
<dbReference type="InterPro" id="IPR057840">
    <property type="entry name" value="FimV_N"/>
</dbReference>
<evidence type="ECO:0000259" key="5">
    <source>
        <dbReference type="Pfam" id="PF25800"/>
    </source>
</evidence>
<evidence type="ECO:0000313" key="6">
    <source>
        <dbReference type="EMBL" id="MBD5771909.1"/>
    </source>
</evidence>
<sequence>MLRKTLVSLAVTGVLYASSGYALELGELTSQSNLDEPYRGKIEISDVGTLTSNDILIRLGSESEFRQAGFAPTRVLSQLKFDVAREGGDLVVEVTSDKPLVVDELHFILAARWPSGQVVREYQTPLNQSALVEKAQKEVVQAAVVSTDPVVASSTDSVFRAATLQAETMSPKSNLNVVKGNTLWSIAGQNRPSNQLTIYQTMMAIQALNKDAFYSDNINLLKEGAILRLPTQEQITLFNRTTSQEEFQRQHEAWIALKGVQGNNSVNQAQLNTQATAKAAASATDTTADKLTLSSSQGLLPESVASSNVGDGSNATISALQAELSASQEMLDKEQREKGDLSGQLSDLNKQLATLEDLISLKDKQMAELMKQFASAQQSLQEQKNTVDQLLEADQIRREKEQVEADSLMNKIFGNPIVVSISAVVLLLLGLFVGLAMRRAGKKQDDSVPSKKDEFDLSSVAAPVVATAAVTDYALDDDFDEVEHVQEEDPFAFDFDTPDNDSDDEEFDSFDSDVASMDDADLVDDTDLVDEVDFVEDMDFSEDPETELESAVEEETDEEIISSFDETDDLPDLAASFSQDDELEDLTEDDIPTMEPELEEPVESVEDTIESEEESFVSSLLNDDEQVDVDESSMFNGVPNESIADSIEETLAEAAAEEEVEVPAFGEAEAAADEEISDDEEEFDFFDASGDEVATKLDLARAYMDMGDEEGARVILEDVVESGNEKQVAEAQSMMERMFPSD</sequence>
<feature type="transmembrane region" description="Helical" evidence="3">
    <location>
        <begin position="417"/>
        <end position="437"/>
    </location>
</feature>
<feature type="region of interest" description="Disordered" evidence="2">
    <location>
        <begin position="490"/>
        <end position="514"/>
    </location>
</feature>
<evidence type="ECO:0000256" key="4">
    <source>
        <dbReference type="SAM" id="SignalP"/>
    </source>
</evidence>
<dbReference type="InterPro" id="IPR020011">
    <property type="entry name" value="FimV_C"/>
</dbReference>
<reference evidence="6 7" key="1">
    <citation type="submission" date="2020-09" db="EMBL/GenBank/DDBJ databases">
        <title>Marinomonas sp. nov., isolated from the cysticercosis algae of Qingdao, China.</title>
        <authorList>
            <person name="Sun X."/>
        </authorList>
    </citation>
    <scope>NUCLEOTIDE SEQUENCE [LARGE SCALE GENOMIC DNA]</scope>
    <source>
        <strain evidence="6 7">SM2066</strain>
    </source>
</reference>